<sequence length="153" mass="17390">NDGSQLTPQTQELIDRRVRVSYWPWQSRADPDTHRPTRWWRTRSAAATAGCWVKPISPPGCLIRHAVVPEDHHAATVRPGRVSLPALVNVRPNKRQRLSRPAPPTNLAIGNRKLFKIFSINAVLQEFYLNALRRLSLHPAGLLLPPMRHRAGR</sequence>
<evidence type="ECO:0000313" key="1">
    <source>
        <dbReference type="EMBL" id="KMS64525.1"/>
    </source>
</evidence>
<keyword evidence="2" id="KW-1185">Reference proteome</keyword>
<organism evidence="1 2">
    <name type="scientific">Beta vulgaris subsp. vulgaris</name>
    <name type="common">Beet</name>
    <dbReference type="NCBI Taxonomy" id="3555"/>
    <lineage>
        <taxon>Eukaryota</taxon>
        <taxon>Viridiplantae</taxon>
        <taxon>Streptophyta</taxon>
        <taxon>Embryophyta</taxon>
        <taxon>Tracheophyta</taxon>
        <taxon>Spermatophyta</taxon>
        <taxon>Magnoliopsida</taxon>
        <taxon>eudicotyledons</taxon>
        <taxon>Gunneridae</taxon>
        <taxon>Pentapetalae</taxon>
        <taxon>Caryophyllales</taxon>
        <taxon>Chenopodiaceae</taxon>
        <taxon>Betoideae</taxon>
        <taxon>Beta</taxon>
    </lineage>
</organism>
<dbReference type="Proteomes" id="UP000035740">
    <property type="component" value="Unassembled WGS sequence"/>
</dbReference>
<dbReference type="EMBL" id="KQ129452">
    <property type="protein sequence ID" value="KMS64525.1"/>
    <property type="molecule type" value="Genomic_DNA"/>
</dbReference>
<proteinExistence type="predicted"/>
<gene>
    <name evidence="1" type="ORF">BVRB_019390</name>
</gene>
<dbReference type="AlphaFoldDB" id="A0A0J8BFC2"/>
<name>A0A0J8BFC2_BETVV</name>
<feature type="non-terminal residue" evidence="1">
    <location>
        <position position="153"/>
    </location>
</feature>
<protein>
    <submittedName>
        <fullName evidence="1">Uncharacterized protein</fullName>
    </submittedName>
</protein>
<dbReference type="Gramene" id="KMS64525">
    <property type="protein sequence ID" value="KMS64525"/>
    <property type="gene ID" value="BVRB_019390"/>
</dbReference>
<feature type="non-terminal residue" evidence="1">
    <location>
        <position position="1"/>
    </location>
</feature>
<evidence type="ECO:0000313" key="2">
    <source>
        <dbReference type="Proteomes" id="UP000035740"/>
    </source>
</evidence>
<accession>A0A0J8BFC2</accession>
<reference evidence="1 2" key="1">
    <citation type="journal article" date="2014" name="Nature">
        <title>The genome of the recently domesticated crop plant sugar beet (Beta vulgaris).</title>
        <authorList>
            <person name="Dohm J.C."/>
            <person name="Minoche A.E."/>
            <person name="Holtgrawe D."/>
            <person name="Capella-Gutierrez S."/>
            <person name="Zakrzewski F."/>
            <person name="Tafer H."/>
            <person name="Rupp O."/>
            <person name="Sorensen T.R."/>
            <person name="Stracke R."/>
            <person name="Reinhardt R."/>
            <person name="Goesmann A."/>
            <person name="Kraft T."/>
            <person name="Schulz B."/>
            <person name="Stadler P.F."/>
            <person name="Schmidt T."/>
            <person name="Gabaldon T."/>
            <person name="Lehrach H."/>
            <person name="Weisshaar B."/>
            <person name="Himmelbauer H."/>
        </authorList>
    </citation>
    <scope>NUCLEOTIDE SEQUENCE [LARGE SCALE GENOMIC DNA]</scope>
    <source>
        <tissue evidence="1">Taproot</tissue>
    </source>
</reference>